<dbReference type="EMBL" id="JAFREM010000017">
    <property type="protein sequence ID" value="MBO1306647.1"/>
    <property type="molecule type" value="Genomic_DNA"/>
</dbReference>
<feature type="region of interest" description="Disordered" evidence="1">
    <location>
        <begin position="1"/>
        <end position="25"/>
    </location>
</feature>
<sequence length="70" mass="8293">MAGEKKTTSTERNKRWQEKNPERSKYLRRRTDARGFIKNWAKEADLIELENLMTIRRKQLVDGTAENADV</sequence>
<gene>
    <name evidence="2" type="ORF">JZO70_10770</name>
</gene>
<name>A0ABS3LAK7_9ENTE</name>
<keyword evidence="3" id="KW-1185">Reference proteome</keyword>
<protein>
    <submittedName>
        <fullName evidence="2">Uncharacterized protein</fullName>
    </submittedName>
</protein>
<organism evidence="2 3">
    <name type="scientific">Candidatus Enterococcus moelleringii</name>
    <dbReference type="NCBI Taxonomy" id="2815325"/>
    <lineage>
        <taxon>Bacteria</taxon>
        <taxon>Bacillati</taxon>
        <taxon>Bacillota</taxon>
        <taxon>Bacilli</taxon>
        <taxon>Lactobacillales</taxon>
        <taxon>Enterococcaceae</taxon>
        <taxon>Enterococcus</taxon>
    </lineage>
</organism>
<evidence type="ECO:0000256" key="1">
    <source>
        <dbReference type="SAM" id="MobiDB-lite"/>
    </source>
</evidence>
<proteinExistence type="predicted"/>
<dbReference type="RefSeq" id="WP_207673577.1">
    <property type="nucleotide sequence ID" value="NZ_JAFREM010000017.1"/>
</dbReference>
<evidence type="ECO:0000313" key="2">
    <source>
        <dbReference type="EMBL" id="MBO1306647.1"/>
    </source>
</evidence>
<accession>A0ABS3LAK7</accession>
<reference evidence="2 3" key="1">
    <citation type="submission" date="2021-03" db="EMBL/GenBank/DDBJ databases">
        <title>Enterococcal diversity collection.</title>
        <authorList>
            <person name="Gilmore M.S."/>
            <person name="Schwartzman J."/>
            <person name="Van Tyne D."/>
            <person name="Martin M."/>
            <person name="Earl A.M."/>
            <person name="Manson A.L."/>
            <person name="Straub T."/>
            <person name="Salamzade R."/>
            <person name="Saavedra J."/>
            <person name="Lebreton F."/>
            <person name="Prichula J."/>
            <person name="Schaufler K."/>
            <person name="Gaca A."/>
            <person name="Sgardioli B."/>
            <person name="Wagenaar J."/>
            <person name="Strong T."/>
        </authorList>
    </citation>
    <scope>NUCLEOTIDE SEQUENCE [LARGE SCALE GENOMIC DNA]</scope>
    <source>
        <strain evidence="2 3">669A</strain>
    </source>
</reference>
<dbReference type="Proteomes" id="UP000664601">
    <property type="component" value="Unassembled WGS sequence"/>
</dbReference>
<comment type="caution">
    <text evidence="2">The sequence shown here is derived from an EMBL/GenBank/DDBJ whole genome shotgun (WGS) entry which is preliminary data.</text>
</comment>
<evidence type="ECO:0000313" key="3">
    <source>
        <dbReference type="Proteomes" id="UP000664601"/>
    </source>
</evidence>